<dbReference type="AlphaFoldDB" id="A0A4Z2DUE5"/>
<dbReference type="PANTHER" id="PTHR10553:SF5">
    <property type="entry name" value="U6 SNRNA-ASSOCIATED SM-LIKE PROTEIN LSM7"/>
    <property type="match status" value="1"/>
</dbReference>
<protein>
    <submittedName>
        <fullName evidence="10">U6 snRNA-associated Sm-like protein</fullName>
    </submittedName>
</protein>
<dbReference type="Pfam" id="PF01423">
    <property type="entry name" value="LSM"/>
    <property type="match status" value="1"/>
</dbReference>
<keyword evidence="4" id="KW-0747">Spliceosome</keyword>
<dbReference type="InterPro" id="IPR001163">
    <property type="entry name" value="Sm_dom_euk/arc"/>
</dbReference>
<dbReference type="GO" id="GO:0071004">
    <property type="term" value="C:U2-type prespliceosome"/>
    <property type="evidence" value="ECO:0007669"/>
    <property type="project" value="TreeGrafter"/>
</dbReference>
<dbReference type="InterPro" id="IPR047575">
    <property type="entry name" value="Sm"/>
</dbReference>
<evidence type="ECO:0000256" key="5">
    <source>
        <dbReference type="ARBA" id="ARBA00022884"/>
    </source>
</evidence>
<dbReference type="GO" id="GO:0000398">
    <property type="term" value="P:mRNA splicing, via spliceosome"/>
    <property type="evidence" value="ECO:0007669"/>
    <property type="project" value="InterPro"/>
</dbReference>
<evidence type="ECO:0000256" key="1">
    <source>
        <dbReference type="ARBA" id="ARBA00004123"/>
    </source>
</evidence>
<dbReference type="GO" id="GO:0097526">
    <property type="term" value="C:spliceosomal tri-snRNP complex"/>
    <property type="evidence" value="ECO:0007669"/>
    <property type="project" value="TreeGrafter"/>
</dbReference>
<dbReference type="GO" id="GO:0000956">
    <property type="term" value="P:nuclear-transcribed mRNA catabolic process"/>
    <property type="evidence" value="ECO:0007669"/>
    <property type="project" value="InterPro"/>
</dbReference>
<dbReference type="GO" id="GO:0005689">
    <property type="term" value="C:U12-type spliceosomal complex"/>
    <property type="evidence" value="ECO:0007669"/>
    <property type="project" value="TreeGrafter"/>
</dbReference>
<dbReference type="GO" id="GO:1990726">
    <property type="term" value="C:Lsm1-7-Pat1 complex"/>
    <property type="evidence" value="ECO:0007669"/>
    <property type="project" value="TreeGrafter"/>
</dbReference>
<dbReference type="CDD" id="cd01729">
    <property type="entry name" value="LSm7"/>
    <property type="match status" value="1"/>
</dbReference>
<reference evidence="10 11" key="1">
    <citation type="submission" date="2019-03" db="EMBL/GenBank/DDBJ databases">
        <title>An improved genome assembly of the fluke Schistosoma japonicum.</title>
        <authorList>
            <person name="Hu W."/>
            <person name="Luo F."/>
            <person name="Yin M."/>
            <person name="Mo X."/>
            <person name="Sun C."/>
            <person name="Wu Q."/>
            <person name="Zhu B."/>
            <person name="Xiang M."/>
            <person name="Wang J."/>
            <person name="Wang Y."/>
            <person name="Zhang T."/>
            <person name="Xu B."/>
            <person name="Zheng H."/>
            <person name="Feng Z."/>
        </authorList>
    </citation>
    <scope>NUCLEOTIDE SEQUENCE [LARGE SCALE GENOMIC DNA]</scope>
    <source>
        <strain evidence="10">HuSjv2</strain>
        <tissue evidence="10">Worms</tissue>
    </source>
</reference>
<sequence>MILPYRSFPLSTVLYEYRSTRMPTGDKQPEKHKKESIIDLNKYIDKRIRVKFSGGREAVGILKGCDNLQNMVIDCTTEFLRDPDDPHRLTEDTRELGLVVCRGPSVELVCPADGMESIPNPFVQQE</sequence>
<proteinExistence type="inferred from homology"/>
<dbReference type="SUPFAM" id="SSF50182">
    <property type="entry name" value="Sm-like ribonucleoproteins"/>
    <property type="match status" value="1"/>
</dbReference>
<dbReference type="OrthoDB" id="2146at2759"/>
<evidence type="ECO:0000256" key="3">
    <source>
        <dbReference type="ARBA" id="ARBA00022664"/>
    </source>
</evidence>
<dbReference type="GO" id="GO:0005688">
    <property type="term" value="C:U6 snRNP"/>
    <property type="evidence" value="ECO:0007669"/>
    <property type="project" value="TreeGrafter"/>
</dbReference>
<dbReference type="PIRSF" id="PIRSF037188">
    <property type="entry name" value="U6_snRNA_Lsm7"/>
    <property type="match status" value="1"/>
</dbReference>
<feature type="domain" description="Sm" evidence="9">
    <location>
        <begin position="35"/>
        <end position="115"/>
    </location>
</feature>
<evidence type="ECO:0000256" key="2">
    <source>
        <dbReference type="ARBA" id="ARBA00006850"/>
    </source>
</evidence>
<keyword evidence="8" id="KW-0687">Ribonucleoprotein</keyword>
<organism evidence="10 11">
    <name type="scientific">Schistosoma japonicum</name>
    <name type="common">Blood fluke</name>
    <dbReference type="NCBI Taxonomy" id="6182"/>
    <lineage>
        <taxon>Eukaryota</taxon>
        <taxon>Metazoa</taxon>
        <taxon>Spiralia</taxon>
        <taxon>Lophotrochozoa</taxon>
        <taxon>Platyhelminthes</taxon>
        <taxon>Trematoda</taxon>
        <taxon>Digenea</taxon>
        <taxon>Strigeidida</taxon>
        <taxon>Schistosomatoidea</taxon>
        <taxon>Schistosomatidae</taxon>
        <taxon>Schistosoma</taxon>
    </lineage>
</organism>
<dbReference type="Gene3D" id="2.30.30.100">
    <property type="match status" value="1"/>
</dbReference>
<dbReference type="STRING" id="6182.A0A4Z2DUE5"/>
<name>A0A4Z2DUE5_SCHJA</name>
<comment type="subcellular location">
    <subcellularLocation>
        <location evidence="1">Nucleus</location>
    </subcellularLocation>
</comment>
<dbReference type="PANTHER" id="PTHR10553">
    <property type="entry name" value="SMALL NUCLEAR RIBONUCLEOPROTEIN"/>
    <property type="match status" value="1"/>
</dbReference>
<evidence type="ECO:0000256" key="4">
    <source>
        <dbReference type="ARBA" id="ARBA00022728"/>
    </source>
</evidence>
<keyword evidence="7" id="KW-0539">Nucleus</keyword>
<dbReference type="InterPro" id="IPR017132">
    <property type="entry name" value="Lsm7"/>
</dbReference>
<dbReference type="PROSITE" id="PS52002">
    <property type="entry name" value="SM"/>
    <property type="match status" value="1"/>
</dbReference>
<evidence type="ECO:0000256" key="6">
    <source>
        <dbReference type="ARBA" id="ARBA00023187"/>
    </source>
</evidence>
<dbReference type="InterPro" id="IPR010920">
    <property type="entry name" value="LSM_dom_sf"/>
</dbReference>
<evidence type="ECO:0000259" key="9">
    <source>
        <dbReference type="PROSITE" id="PS52002"/>
    </source>
</evidence>
<gene>
    <name evidence="10" type="ORF">EWB00_006013</name>
</gene>
<dbReference type="EMBL" id="SKCS01000039">
    <property type="protein sequence ID" value="TNN19810.1"/>
    <property type="molecule type" value="Genomic_DNA"/>
</dbReference>
<dbReference type="SMART" id="SM00651">
    <property type="entry name" value="Sm"/>
    <property type="match status" value="1"/>
</dbReference>
<evidence type="ECO:0000313" key="10">
    <source>
        <dbReference type="EMBL" id="TNN19810.1"/>
    </source>
</evidence>
<comment type="caution">
    <text evidence="10">The sequence shown here is derived from an EMBL/GenBank/DDBJ whole genome shotgun (WGS) entry which is preliminary data.</text>
</comment>
<dbReference type="GO" id="GO:0003723">
    <property type="term" value="F:RNA binding"/>
    <property type="evidence" value="ECO:0007669"/>
    <property type="project" value="UniProtKB-KW"/>
</dbReference>
<dbReference type="InterPro" id="IPR044641">
    <property type="entry name" value="Lsm7/SmG-like"/>
</dbReference>
<evidence type="ECO:0000256" key="7">
    <source>
        <dbReference type="ARBA" id="ARBA00023242"/>
    </source>
</evidence>
<accession>A0A4Z2DUE5</accession>
<evidence type="ECO:0000313" key="11">
    <source>
        <dbReference type="Proteomes" id="UP000311919"/>
    </source>
</evidence>
<dbReference type="GO" id="GO:0071013">
    <property type="term" value="C:catalytic step 2 spliceosome"/>
    <property type="evidence" value="ECO:0007669"/>
    <property type="project" value="TreeGrafter"/>
</dbReference>
<evidence type="ECO:0000256" key="8">
    <source>
        <dbReference type="ARBA" id="ARBA00023274"/>
    </source>
</evidence>
<keyword evidence="6" id="KW-0508">mRNA splicing</keyword>
<comment type="similarity">
    <text evidence="2">Belongs to the snRNP Sm proteins family.</text>
</comment>
<keyword evidence="5" id="KW-0694">RNA-binding</keyword>
<keyword evidence="11" id="KW-1185">Reference proteome</keyword>
<dbReference type="Proteomes" id="UP000311919">
    <property type="component" value="Unassembled WGS sequence"/>
</dbReference>
<keyword evidence="3" id="KW-0507">mRNA processing</keyword>